<dbReference type="EMBL" id="CP111022">
    <property type="protein sequence ID" value="WAR20233.1"/>
    <property type="molecule type" value="Genomic_DNA"/>
</dbReference>
<organism evidence="2 3">
    <name type="scientific">Mya arenaria</name>
    <name type="common">Soft-shell clam</name>
    <dbReference type="NCBI Taxonomy" id="6604"/>
    <lineage>
        <taxon>Eukaryota</taxon>
        <taxon>Metazoa</taxon>
        <taxon>Spiralia</taxon>
        <taxon>Lophotrochozoa</taxon>
        <taxon>Mollusca</taxon>
        <taxon>Bivalvia</taxon>
        <taxon>Autobranchia</taxon>
        <taxon>Heteroconchia</taxon>
        <taxon>Euheterodonta</taxon>
        <taxon>Imparidentia</taxon>
        <taxon>Neoheterodontei</taxon>
        <taxon>Myida</taxon>
        <taxon>Myoidea</taxon>
        <taxon>Myidae</taxon>
        <taxon>Mya</taxon>
    </lineage>
</organism>
<keyword evidence="1" id="KW-0472">Membrane</keyword>
<dbReference type="Proteomes" id="UP001164746">
    <property type="component" value="Chromosome 11"/>
</dbReference>
<keyword evidence="3" id="KW-1185">Reference proteome</keyword>
<keyword evidence="1" id="KW-0812">Transmembrane</keyword>
<proteinExistence type="predicted"/>
<reference evidence="2" key="1">
    <citation type="submission" date="2022-11" db="EMBL/GenBank/DDBJ databases">
        <title>Centuries of genome instability and evolution in soft-shell clam transmissible cancer (bioRxiv).</title>
        <authorList>
            <person name="Hart S.F.M."/>
            <person name="Yonemitsu M.A."/>
            <person name="Giersch R.M."/>
            <person name="Beal B.F."/>
            <person name="Arriagada G."/>
            <person name="Davis B.W."/>
            <person name="Ostrander E.A."/>
            <person name="Goff S.P."/>
            <person name="Metzger M.J."/>
        </authorList>
    </citation>
    <scope>NUCLEOTIDE SEQUENCE</scope>
    <source>
        <strain evidence="2">MELC-2E11</strain>
        <tissue evidence="2">Siphon/mantle</tissue>
    </source>
</reference>
<feature type="transmembrane region" description="Helical" evidence="1">
    <location>
        <begin position="20"/>
        <end position="40"/>
    </location>
</feature>
<sequence>MDRGLLGFLVRLLSLRTYRVVIALLYSLVYTYFMACKSIVKIICPMSWKDQQTIQGNDGQNPQINGAWYKTTKDLIPAY</sequence>
<evidence type="ECO:0000313" key="3">
    <source>
        <dbReference type="Proteomes" id="UP001164746"/>
    </source>
</evidence>
<keyword evidence="1" id="KW-1133">Transmembrane helix</keyword>
<gene>
    <name evidence="2" type="ORF">MAR_002071</name>
</gene>
<evidence type="ECO:0000313" key="2">
    <source>
        <dbReference type="EMBL" id="WAR20233.1"/>
    </source>
</evidence>
<evidence type="ECO:0000256" key="1">
    <source>
        <dbReference type="SAM" id="Phobius"/>
    </source>
</evidence>
<protein>
    <submittedName>
        <fullName evidence="2">Uncharacterized protein</fullName>
    </submittedName>
</protein>
<accession>A0ABY7FDH8</accession>
<name>A0ABY7FDH8_MYAAR</name>